<dbReference type="AlphaFoldDB" id="A0A517LPM5"/>
<reference evidence="4 5" key="1">
    <citation type="submission" date="2019-07" db="EMBL/GenBank/DDBJ databases">
        <title>Finished genome of Venturia effusa.</title>
        <authorList>
            <person name="Young C.A."/>
            <person name="Cox M.P."/>
            <person name="Ganley A.R.D."/>
            <person name="David W.J."/>
        </authorList>
    </citation>
    <scope>NUCLEOTIDE SEQUENCE [LARGE SCALE GENOMIC DNA]</scope>
    <source>
        <strain evidence="5">albino</strain>
    </source>
</reference>
<dbReference type="Gene3D" id="4.10.240.10">
    <property type="entry name" value="Zn(2)-C6 fungal-type DNA-binding domain"/>
    <property type="match status" value="2"/>
</dbReference>
<evidence type="ECO:0000256" key="2">
    <source>
        <dbReference type="SAM" id="MobiDB-lite"/>
    </source>
</evidence>
<dbReference type="PROSITE" id="PS50048">
    <property type="entry name" value="ZN2_CY6_FUNGAL_2"/>
    <property type="match status" value="2"/>
</dbReference>
<keyword evidence="5" id="KW-1185">Reference proteome</keyword>
<keyword evidence="1" id="KW-0539">Nucleus</keyword>
<dbReference type="Pfam" id="PF00172">
    <property type="entry name" value="Zn_clus"/>
    <property type="match status" value="2"/>
</dbReference>
<dbReference type="SUPFAM" id="SSF57701">
    <property type="entry name" value="Zn2/Cys6 DNA-binding domain"/>
    <property type="match status" value="2"/>
</dbReference>
<dbReference type="EMBL" id="CP042202">
    <property type="protein sequence ID" value="QDS77546.1"/>
    <property type="molecule type" value="Genomic_DNA"/>
</dbReference>
<feature type="domain" description="Zn(2)-C6 fungal-type" evidence="3">
    <location>
        <begin position="257"/>
        <end position="287"/>
    </location>
</feature>
<dbReference type="SMART" id="SM00066">
    <property type="entry name" value="GAL4"/>
    <property type="match status" value="2"/>
</dbReference>
<dbReference type="PROSITE" id="PS00463">
    <property type="entry name" value="ZN2_CY6_FUNGAL_1"/>
    <property type="match status" value="1"/>
</dbReference>
<feature type="region of interest" description="Disordered" evidence="2">
    <location>
        <begin position="544"/>
        <end position="566"/>
    </location>
</feature>
<dbReference type="GO" id="GO:0008270">
    <property type="term" value="F:zinc ion binding"/>
    <property type="evidence" value="ECO:0007669"/>
    <property type="project" value="InterPro"/>
</dbReference>
<evidence type="ECO:0000313" key="5">
    <source>
        <dbReference type="Proteomes" id="UP000316270"/>
    </source>
</evidence>
<dbReference type="PANTHER" id="PTHR47657">
    <property type="entry name" value="STEROL REGULATORY ELEMENT-BINDING PROTEIN ECM22"/>
    <property type="match status" value="1"/>
</dbReference>
<feature type="region of interest" description="Disordered" evidence="2">
    <location>
        <begin position="29"/>
        <end position="53"/>
    </location>
</feature>
<accession>A0A517LPM5</accession>
<feature type="region of interest" description="Disordered" evidence="2">
    <location>
        <begin position="400"/>
        <end position="420"/>
    </location>
</feature>
<dbReference type="InterPro" id="IPR001138">
    <property type="entry name" value="Zn2Cys6_DnaBD"/>
</dbReference>
<protein>
    <recommendedName>
        <fullName evidence="3">Zn(2)-C6 fungal-type domain-containing protein</fullName>
    </recommendedName>
</protein>
<dbReference type="InterPro" id="IPR036864">
    <property type="entry name" value="Zn2-C6_fun-type_DNA-bd_sf"/>
</dbReference>
<organism evidence="4 5">
    <name type="scientific">Venturia effusa</name>
    <dbReference type="NCBI Taxonomy" id="50376"/>
    <lineage>
        <taxon>Eukaryota</taxon>
        <taxon>Fungi</taxon>
        <taxon>Dikarya</taxon>
        <taxon>Ascomycota</taxon>
        <taxon>Pezizomycotina</taxon>
        <taxon>Dothideomycetes</taxon>
        <taxon>Pleosporomycetidae</taxon>
        <taxon>Venturiales</taxon>
        <taxon>Venturiaceae</taxon>
        <taxon>Venturia</taxon>
    </lineage>
</organism>
<dbReference type="InterPro" id="IPR052400">
    <property type="entry name" value="Zn2-C6_fungal_TF"/>
</dbReference>
<evidence type="ECO:0000259" key="3">
    <source>
        <dbReference type="PROSITE" id="PS50048"/>
    </source>
</evidence>
<proteinExistence type="predicted"/>
<gene>
    <name evidence="4" type="ORF">FKW77_001093</name>
</gene>
<dbReference type="CDD" id="cd00067">
    <property type="entry name" value="GAL4"/>
    <property type="match status" value="2"/>
</dbReference>
<dbReference type="OrthoDB" id="2154091at2759"/>
<feature type="compositionally biased region" description="Pro residues" evidence="2">
    <location>
        <begin position="29"/>
        <end position="40"/>
    </location>
</feature>
<name>A0A517LPM5_9PEZI</name>
<feature type="domain" description="Zn(2)-C6 fungal-type" evidence="3">
    <location>
        <begin position="361"/>
        <end position="391"/>
    </location>
</feature>
<evidence type="ECO:0000313" key="4">
    <source>
        <dbReference type="EMBL" id="QDS77546.1"/>
    </source>
</evidence>
<dbReference type="Proteomes" id="UP000316270">
    <property type="component" value="Chromosome 18"/>
</dbReference>
<dbReference type="GO" id="GO:0000981">
    <property type="term" value="F:DNA-binding transcription factor activity, RNA polymerase II-specific"/>
    <property type="evidence" value="ECO:0007669"/>
    <property type="project" value="InterPro"/>
</dbReference>
<sequence length="688" mass="75412">MTPLVDRDFFFLVPPTVDRGFNKMAITTGPPPDIYKPQHPPHSEPGASTPMGERFRVTSSCHQSRRVTRQSAMPLRFDDKHLKKLLDHYCTAERLSSWVQSASVIALLKYWVKSTLQCPEHNDIYRSLLLPAESEEKWSDFKEDCVHVAYTRIKGEDVGEPAPDPPTSAWAYAIEQLVRDSWKDVASGPLNGGQKPGQSRLNPWPCERACDLLHTVFEDLRREPSSGYFANTLGVFTGQRHFPVPEQLRFQSTPKPACETCHFNHIACDRAEPVCGQCKLSNVLCTKTSKGFETSTDDDGDPSHHDFDYLFEESPPRSEPLLELVSRLEPPMAVRPRSEHSSVQPSLSKTTAPTPLLTTPACRTCRLKHRGCDRARPSCGECSLRSVDCVWDRDGAKRNVSAESLRPSTNSTKPPGNDTYALEEGEIEEDISVDKPQAPQSSGFKRALEGGSALLPPTKRHLAGRNTLYSAGRNTLYPDGSNILYSAGINTLADGFRPRVPGAIATQPVSRAPIAPMIAAPTTPAMRPSSLGKVHSDRVAQIGQASPEQPAAPVPPARTGSNSVQLSSARVDPIGIKAETNLRLMSDHFTQTQTRSVPPQLSTPVPSAVQMGVKLSKKQRKQLANGSNRPNATLASTVRTPVPSFEQIRLSNTLQYCKTLFDDILAGRNASKAAQMGVTAIQHALGNN</sequence>
<evidence type="ECO:0000256" key="1">
    <source>
        <dbReference type="ARBA" id="ARBA00023242"/>
    </source>
</evidence>
<dbReference type="PANTHER" id="PTHR47657:SF14">
    <property type="entry name" value="ZN(2)-C6 FUNGAL-TYPE DOMAIN-CONTAINING PROTEIN"/>
    <property type="match status" value="1"/>
</dbReference>